<accession>A0ACC2V0H9</accession>
<gene>
    <name evidence="1" type="ORF">QFC19_008567</name>
</gene>
<dbReference type="Proteomes" id="UP001241377">
    <property type="component" value="Unassembled WGS sequence"/>
</dbReference>
<protein>
    <submittedName>
        <fullName evidence="1">Uncharacterized protein</fullName>
    </submittedName>
</protein>
<reference evidence="1" key="1">
    <citation type="submission" date="2023-04" db="EMBL/GenBank/DDBJ databases">
        <title>Draft Genome sequencing of Naganishia species isolated from polar environments using Oxford Nanopore Technology.</title>
        <authorList>
            <person name="Leo P."/>
            <person name="Venkateswaran K."/>
        </authorList>
    </citation>
    <scope>NUCLEOTIDE SEQUENCE</scope>
    <source>
        <strain evidence="1">MNA-CCFEE 5261</strain>
    </source>
</reference>
<name>A0ACC2V0H9_9TREE</name>
<evidence type="ECO:0000313" key="2">
    <source>
        <dbReference type="Proteomes" id="UP001241377"/>
    </source>
</evidence>
<evidence type="ECO:0000313" key="1">
    <source>
        <dbReference type="EMBL" id="KAJ9092843.1"/>
    </source>
</evidence>
<comment type="caution">
    <text evidence="1">The sequence shown here is derived from an EMBL/GenBank/DDBJ whole genome shotgun (WGS) entry which is preliminary data.</text>
</comment>
<dbReference type="EMBL" id="JASBWR010000130">
    <property type="protein sequence ID" value="KAJ9092843.1"/>
    <property type="molecule type" value="Genomic_DNA"/>
</dbReference>
<organism evidence="1 2">
    <name type="scientific">Naganishia cerealis</name>
    <dbReference type="NCBI Taxonomy" id="610337"/>
    <lineage>
        <taxon>Eukaryota</taxon>
        <taxon>Fungi</taxon>
        <taxon>Dikarya</taxon>
        <taxon>Basidiomycota</taxon>
        <taxon>Agaricomycotina</taxon>
        <taxon>Tremellomycetes</taxon>
        <taxon>Filobasidiales</taxon>
        <taxon>Filobasidiaceae</taxon>
        <taxon>Naganishia</taxon>
    </lineage>
</organism>
<proteinExistence type="predicted"/>
<sequence length="398" mass="44653">MTLSNGTATLNVELAEQLIRRMTDGLVNIVDTTGEFLLHLEDGSIIDTKGWGGWEWTHGVGMSDQRLEHKTDAKGFLYNGNQLLRVYATAHFIYPAKHAAVAPSKEAAAYSIKTLKNWYNARYEETKGKGAPKNINTMAVMYALACMVEDGSFETEEEKQKWTGWLDEWAEWVMHGLNREWLPDPEARNRSIQGITSVVIAKYQFLMHINYLMDTTTGLWFHGWQFDGKGGGHNYAEALLTQLPPTDPIYRTLVSTLRRQVDALVNLQDEKTGLWHTLLTDPSSYVETSAAAGFSAGIFMALRLVSFVNHLSLYKVAEHCIRQQGYLSGEQYLTVASTALQGVIAQIRPDGEVENVSFGTAMGSDLDFYRNIAITPMPYGQALAMLALVEWERHQKAM</sequence>
<keyword evidence="2" id="KW-1185">Reference proteome</keyword>